<sequence length="56" mass="6325">MSEQNNDMQLSSLSPEERKQQKRRNISIALALAAFMIIVFLVTVLRLGSSVAERSF</sequence>
<gene>
    <name evidence="2" type="ORF">PUV54_07780</name>
</gene>
<evidence type="ECO:0000256" key="1">
    <source>
        <dbReference type="SAM" id="Phobius"/>
    </source>
</evidence>
<name>A0AAE9ZDZ5_9PROT</name>
<accession>A0AAE9ZDZ5</accession>
<dbReference type="AlphaFoldDB" id="A0AAE9ZDZ5"/>
<evidence type="ECO:0000313" key="3">
    <source>
        <dbReference type="Proteomes" id="UP001214043"/>
    </source>
</evidence>
<keyword evidence="1" id="KW-0472">Membrane</keyword>
<keyword evidence="1" id="KW-0812">Transmembrane</keyword>
<evidence type="ECO:0000313" key="2">
    <source>
        <dbReference type="EMBL" id="WDI33094.1"/>
    </source>
</evidence>
<evidence type="ECO:0008006" key="4">
    <source>
        <dbReference type="Google" id="ProtNLM"/>
    </source>
</evidence>
<dbReference type="Proteomes" id="UP001214043">
    <property type="component" value="Chromosome"/>
</dbReference>
<dbReference type="KEGG" id="hfl:PUV54_07780"/>
<keyword evidence="3" id="KW-1185">Reference proteome</keyword>
<feature type="transmembrane region" description="Helical" evidence="1">
    <location>
        <begin position="28"/>
        <end position="48"/>
    </location>
</feature>
<keyword evidence="1" id="KW-1133">Transmembrane helix</keyword>
<dbReference type="RefSeq" id="WP_274495056.1">
    <property type="nucleotide sequence ID" value="NZ_CP118166.1"/>
</dbReference>
<reference evidence="2" key="1">
    <citation type="submission" date="2023-02" db="EMBL/GenBank/DDBJ databases">
        <title>Genome sequence of Hyphococcus flavus.</title>
        <authorList>
            <person name="Rong J.-C."/>
            <person name="Zhao Q."/>
            <person name="Yi M."/>
            <person name="Wu J.-Y."/>
        </authorList>
    </citation>
    <scope>NUCLEOTIDE SEQUENCE</scope>
    <source>
        <strain evidence="2">MCCC 1K03223</strain>
    </source>
</reference>
<protein>
    <recommendedName>
        <fullName evidence="4">CoxF protein</fullName>
    </recommendedName>
</protein>
<proteinExistence type="predicted"/>
<organism evidence="2 3">
    <name type="scientific">Hyphococcus flavus</name>
    <dbReference type="NCBI Taxonomy" id="1866326"/>
    <lineage>
        <taxon>Bacteria</taxon>
        <taxon>Pseudomonadati</taxon>
        <taxon>Pseudomonadota</taxon>
        <taxon>Alphaproteobacteria</taxon>
        <taxon>Parvularculales</taxon>
        <taxon>Parvularculaceae</taxon>
        <taxon>Hyphococcus</taxon>
    </lineage>
</organism>
<dbReference type="EMBL" id="CP118166">
    <property type="protein sequence ID" value="WDI33094.1"/>
    <property type="molecule type" value="Genomic_DNA"/>
</dbReference>